<dbReference type="EMBL" id="JAAFGW010000008">
    <property type="protein sequence ID" value="NDP46985.1"/>
    <property type="molecule type" value="Genomic_DNA"/>
</dbReference>
<dbReference type="Pfam" id="PF00535">
    <property type="entry name" value="Glycos_transf_2"/>
    <property type="match status" value="1"/>
</dbReference>
<proteinExistence type="predicted"/>
<evidence type="ECO:0000259" key="1">
    <source>
        <dbReference type="Pfam" id="PF00535"/>
    </source>
</evidence>
<dbReference type="SUPFAM" id="SSF53448">
    <property type="entry name" value="Nucleotide-diphospho-sugar transferases"/>
    <property type="match status" value="1"/>
</dbReference>
<protein>
    <submittedName>
        <fullName evidence="2">Glycosyltransferase</fullName>
    </submittedName>
</protein>
<accession>A0A7C9NT04</accession>
<comment type="caution">
    <text evidence="2">The sequence shown here is derived from an EMBL/GenBank/DDBJ whole genome shotgun (WGS) entry which is preliminary data.</text>
</comment>
<gene>
    <name evidence="2" type="ORF">GZ085_01080</name>
</gene>
<dbReference type="Proteomes" id="UP000483432">
    <property type="component" value="Unassembled WGS sequence"/>
</dbReference>
<dbReference type="AlphaFoldDB" id="A0A7C9NT04"/>
<evidence type="ECO:0000313" key="3">
    <source>
        <dbReference type="Proteomes" id="UP000483432"/>
    </source>
</evidence>
<dbReference type="InterPro" id="IPR001173">
    <property type="entry name" value="Glyco_trans_2-like"/>
</dbReference>
<feature type="domain" description="Glycosyltransferase 2-like" evidence="1">
    <location>
        <begin position="6"/>
        <end position="112"/>
    </location>
</feature>
<dbReference type="PANTHER" id="PTHR43685:SF2">
    <property type="entry name" value="GLYCOSYLTRANSFERASE 2-LIKE DOMAIN-CONTAINING PROTEIN"/>
    <property type="match status" value="1"/>
</dbReference>
<name>A0A7C9NT04_9PROT</name>
<dbReference type="PANTHER" id="PTHR43685">
    <property type="entry name" value="GLYCOSYLTRANSFERASE"/>
    <property type="match status" value="1"/>
</dbReference>
<dbReference type="Gene3D" id="3.90.550.10">
    <property type="entry name" value="Spore Coat Polysaccharide Biosynthesis Protein SpsA, Chain A"/>
    <property type="match status" value="1"/>
</dbReference>
<dbReference type="GO" id="GO:0016740">
    <property type="term" value="F:transferase activity"/>
    <property type="evidence" value="ECO:0007669"/>
    <property type="project" value="UniProtKB-KW"/>
</dbReference>
<evidence type="ECO:0000313" key="2">
    <source>
        <dbReference type="EMBL" id="NDP46985.1"/>
    </source>
</evidence>
<sequence length="310" mass="34425">MNPQVSIVMPCFNGEYHLHRSVESVLAQTMGNFDLIVVDNGSTDRSLDVLDSFSDPRIRVRHQPQRGVSLARNLGLQEAHASLVAFLDCDDTWSPDFLEKMCAGLTDRPEAVLAYCGWQNLGLSGGRGEPFVPPDYETHEKYAVLLEGCRWPIHGALTRRDALLKAGGFNTQLTIAEDYLLWLECSAQGALVRVPEVLAQYHHHGGEQATQNRALAAIDTFRAKQFFLRGHPDVAGKLGESLIEQITWGKLLEAGNTLHWQGDIQNARPVFRKALLAGKGTIDDKLRMLPSLLPLSIHRALFNAKNRIVS</sequence>
<reference evidence="2 3" key="1">
    <citation type="submission" date="2019-09" db="EMBL/GenBank/DDBJ databases">
        <title>H2 Metabolism Revealed by Metagenomic Analysis in Subglacial Sediment of East Antarctica.</title>
        <authorList>
            <person name="Yang Z."/>
            <person name="Zhang Y."/>
            <person name="Lv Y."/>
            <person name="Yan W."/>
            <person name="Xiao X."/>
            <person name="Sun B."/>
            <person name="Ma H."/>
        </authorList>
    </citation>
    <scope>NUCLEOTIDE SEQUENCE [LARGE SCALE GENOMIC DNA]</scope>
    <source>
        <strain evidence="2">Bin2_2</strain>
    </source>
</reference>
<dbReference type="InterPro" id="IPR029044">
    <property type="entry name" value="Nucleotide-diphossugar_trans"/>
</dbReference>
<organism evidence="2 3">
    <name type="scientific">Sulfuriferula multivorans</name>
    <dbReference type="NCBI Taxonomy" id="1559896"/>
    <lineage>
        <taxon>Bacteria</taxon>
        <taxon>Pseudomonadati</taxon>
        <taxon>Pseudomonadota</taxon>
        <taxon>Betaproteobacteria</taxon>
        <taxon>Nitrosomonadales</taxon>
        <taxon>Sulfuricellaceae</taxon>
        <taxon>Sulfuriferula</taxon>
    </lineage>
</organism>
<keyword evidence="2" id="KW-0808">Transferase</keyword>
<dbReference type="InterPro" id="IPR050834">
    <property type="entry name" value="Glycosyltransf_2"/>
</dbReference>